<accession>A0A6J8CT96</accession>
<name>A0A6J8CT96_MYTCO</name>
<feature type="transmembrane region" description="Helical" evidence="1">
    <location>
        <begin position="197"/>
        <end position="216"/>
    </location>
</feature>
<dbReference type="EMBL" id="CACVKT020006091">
    <property type="protein sequence ID" value="CAC5399798.1"/>
    <property type="molecule type" value="Genomic_DNA"/>
</dbReference>
<proteinExistence type="predicted"/>
<evidence type="ECO:0000313" key="2">
    <source>
        <dbReference type="EMBL" id="CAC5399798.1"/>
    </source>
</evidence>
<sequence>MNTPTTCSQFYRNVQQFRKLRFSMFIKKYFTSIKTDCGPVICHSWVLRTTIRMKLAIATVAVLVCLCGMKGISATGYGNSGYGSSYGSSYGGVGHGNMGYGGNYGNWGGYGQSGYGSYGGYGKGGYSGYGHQSYSGYGKKGYSGYGKKGGFVDETITYMPYQVPVMGAGYGIGGGMGVGYGGLGGGSGLLGGGDSGLFGGSSEGLLLLLLIVPFLLSNLNNNNN</sequence>
<reference evidence="2 3" key="1">
    <citation type="submission" date="2020-06" db="EMBL/GenBank/DDBJ databases">
        <authorList>
            <person name="Li R."/>
            <person name="Bekaert M."/>
        </authorList>
    </citation>
    <scope>NUCLEOTIDE SEQUENCE [LARGE SCALE GENOMIC DNA]</scope>
    <source>
        <strain evidence="3">wild</strain>
    </source>
</reference>
<evidence type="ECO:0000256" key="1">
    <source>
        <dbReference type="SAM" id="Phobius"/>
    </source>
</evidence>
<keyword evidence="1" id="KW-0812">Transmembrane</keyword>
<keyword evidence="1" id="KW-0472">Membrane</keyword>
<feature type="transmembrane region" description="Helical" evidence="1">
    <location>
        <begin position="55"/>
        <end position="77"/>
    </location>
</feature>
<dbReference type="AlphaFoldDB" id="A0A6J8CT96"/>
<keyword evidence="1" id="KW-1133">Transmembrane helix</keyword>
<keyword evidence="3" id="KW-1185">Reference proteome</keyword>
<gene>
    <name evidence="2" type="ORF">MCOR_34030</name>
</gene>
<organism evidence="2 3">
    <name type="scientific">Mytilus coruscus</name>
    <name type="common">Sea mussel</name>
    <dbReference type="NCBI Taxonomy" id="42192"/>
    <lineage>
        <taxon>Eukaryota</taxon>
        <taxon>Metazoa</taxon>
        <taxon>Spiralia</taxon>
        <taxon>Lophotrochozoa</taxon>
        <taxon>Mollusca</taxon>
        <taxon>Bivalvia</taxon>
        <taxon>Autobranchia</taxon>
        <taxon>Pteriomorphia</taxon>
        <taxon>Mytilida</taxon>
        <taxon>Mytiloidea</taxon>
        <taxon>Mytilidae</taxon>
        <taxon>Mytilinae</taxon>
        <taxon>Mytilus</taxon>
    </lineage>
</organism>
<evidence type="ECO:0000313" key="3">
    <source>
        <dbReference type="Proteomes" id="UP000507470"/>
    </source>
</evidence>
<dbReference type="Proteomes" id="UP000507470">
    <property type="component" value="Unassembled WGS sequence"/>
</dbReference>
<protein>
    <submittedName>
        <fullName evidence="2">Uncharacterized protein</fullName>
    </submittedName>
</protein>